<dbReference type="AlphaFoldDB" id="A0A9P1L1Q4"/>
<dbReference type="Pfam" id="PF22505">
    <property type="entry name" value="RNase_J_b_CASP"/>
    <property type="match status" value="1"/>
</dbReference>
<dbReference type="PANTHER" id="PTHR43694:SF1">
    <property type="entry name" value="RIBONUCLEASE J"/>
    <property type="match status" value="1"/>
</dbReference>
<dbReference type="PANTHER" id="PTHR43694">
    <property type="entry name" value="RIBONUCLEASE J"/>
    <property type="match status" value="1"/>
</dbReference>
<evidence type="ECO:0000313" key="15">
    <source>
        <dbReference type="Proteomes" id="UP000049685"/>
    </source>
</evidence>
<feature type="binding site" evidence="12">
    <location>
        <position position="77"/>
    </location>
    <ligand>
        <name>Zn(2+)</name>
        <dbReference type="ChEBI" id="CHEBI:29105"/>
        <label>1</label>
        <note>catalytic</note>
    </ligand>
</feature>
<evidence type="ECO:0000256" key="4">
    <source>
        <dbReference type="ARBA" id="ARBA00022759"/>
    </source>
</evidence>
<comment type="subunit">
    <text evidence="9">Homodimer, may be a subunit of the RNA degradosome.</text>
</comment>
<evidence type="ECO:0000259" key="13">
    <source>
        <dbReference type="SMART" id="SM00849"/>
    </source>
</evidence>
<feature type="binding site" evidence="12">
    <location>
        <position position="447"/>
    </location>
    <ligand>
        <name>Ca(2+)</name>
        <dbReference type="ChEBI" id="CHEBI:29108"/>
    </ligand>
</feature>
<dbReference type="Pfam" id="PF07521">
    <property type="entry name" value="RMMBL"/>
    <property type="match status" value="1"/>
</dbReference>
<keyword evidence="1 9" id="KW-0963">Cytoplasm</keyword>
<comment type="subcellular location">
    <subcellularLocation>
        <location evidence="9">Cytoplasm</location>
    </subcellularLocation>
</comment>
<evidence type="ECO:0000256" key="11">
    <source>
        <dbReference type="PIRSR" id="PIRSR004803-2"/>
    </source>
</evidence>
<accession>A0A9P1L1Q4</accession>
<feature type="domain" description="Metallo-beta-lactamase" evidence="13">
    <location>
        <begin position="24"/>
        <end position="226"/>
    </location>
</feature>
<evidence type="ECO:0000256" key="8">
    <source>
        <dbReference type="ARBA" id="ARBA00022884"/>
    </source>
</evidence>
<feature type="active site" description="Proton acceptor" evidence="10">
    <location>
        <position position="372"/>
    </location>
</feature>
<dbReference type="PIRSF" id="PIRSF004803">
    <property type="entry name" value="RnjA"/>
    <property type="match status" value="1"/>
</dbReference>
<dbReference type="Proteomes" id="UP000049685">
    <property type="component" value="Unassembled WGS sequence"/>
</dbReference>
<dbReference type="SMART" id="SM00849">
    <property type="entry name" value="Lactamase_B"/>
    <property type="match status" value="1"/>
</dbReference>
<feature type="binding site" evidence="12">
    <location>
        <position position="79"/>
    </location>
    <ligand>
        <name>Zn(2+)</name>
        <dbReference type="ChEBI" id="CHEBI:29105"/>
        <label>2</label>
        <note>catalytic</note>
    </ligand>
</feature>
<dbReference type="InterPro" id="IPR011108">
    <property type="entry name" value="RMMBL"/>
</dbReference>
<evidence type="ECO:0000256" key="3">
    <source>
        <dbReference type="ARBA" id="ARBA00022723"/>
    </source>
</evidence>
<dbReference type="GO" id="GO:0006364">
    <property type="term" value="P:rRNA processing"/>
    <property type="evidence" value="ECO:0007669"/>
    <property type="project" value="UniProtKB-UniRule"/>
</dbReference>
<feature type="binding site" evidence="12">
    <location>
        <position position="52"/>
    </location>
    <ligand>
        <name>Ca(2+)</name>
        <dbReference type="ChEBI" id="CHEBI:29108"/>
    </ligand>
</feature>
<keyword evidence="8 9" id="KW-0694">RNA-binding</keyword>
<dbReference type="InterPro" id="IPR041636">
    <property type="entry name" value="RNase_J_C"/>
</dbReference>
<evidence type="ECO:0000313" key="14">
    <source>
        <dbReference type="EMBL" id="CEN31747.1"/>
    </source>
</evidence>
<dbReference type="InterPro" id="IPR030854">
    <property type="entry name" value="RNase_J_bac"/>
</dbReference>
<keyword evidence="6 12" id="KW-0862">Zinc</keyword>
<evidence type="ECO:0000256" key="7">
    <source>
        <dbReference type="ARBA" id="ARBA00022839"/>
    </source>
</evidence>
<feature type="binding site" evidence="12">
    <location>
        <position position="394"/>
    </location>
    <ligand>
        <name>Zn(2+)</name>
        <dbReference type="ChEBI" id="CHEBI:29105"/>
        <label>1</label>
        <note>catalytic</note>
    </ligand>
</feature>
<keyword evidence="9" id="KW-0698">rRNA processing</keyword>
<evidence type="ECO:0000256" key="10">
    <source>
        <dbReference type="PIRSR" id="PIRSR004803-1"/>
    </source>
</evidence>
<dbReference type="InterPro" id="IPR004613">
    <property type="entry name" value="RNase_J"/>
</dbReference>
<dbReference type="Pfam" id="PF00753">
    <property type="entry name" value="Lactamase_B"/>
    <property type="match status" value="1"/>
</dbReference>
<comment type="caution">
    <text evidence="14">The sequence shown here is derived from an EMBL/GenBank/DDBJ whole genome shotgun (WGS) entry which is preliminary data.</text>
</comment>
<evidence type="ECO:0000256" key="5">
    <source>
        <dbReference type="ARBA" id="ARBA00022801"/>
    </source>
</evidence>
<reference evidence="15" key="1">
    <citation type="submission" date="2015-01" db="EMBL/GenBank/DDBJ databases">
        <authorList>
            <person name="Aslett A.Martin."/>
            <person name="De Silva Nishadi"/>
        </authorList>
    </citation>
    <scope>NUCLEOTIDE SEQUENCE [LARGE SCALE GENOMIC DNA]</scope>
    <source>
        <strain evidence="15">UMC4404</strain>
    </source>
</reference>
<feature type="active site" description="Proton donor" evidence="10">
    <location>
        <position position="199"/>
    </location>
</feature>
<dbReference type="Gene3D" id="3.40.50.10710">
    <property type="entry name" value="Metallo-hydrolase/oxidoreductase"/>
    <property type="match status" value="1"/>
</dbReference>
<evidence type="ECO:0000256" key="2">
    <source>
        <dbReference type="ARBA" id="ARBA00022722"/>
    </source>
</evidence>
<dbReference type="GO" id="GO:0004534">
    <property type="term" value="F:5'-3' RNA exonuclease activity"/>
    <property type="evidence" value="ECO:0007669"/>
    <property type="project" value="UniProtKB-UniRule"/>
</dbReference>
<dbReference type="HAMAP" id="MF_01491">
    <property type="entry name" value="RNase_J_bact"/>
    <property type="match status" value="1"/>
</dbReference>
<dbReference type="SUPFAM" id="SSF56281">
    <property type="entry name" value="Metallo-hydrolase/oxidoreductase"/>
    <property type="match status" value="1"/>
</dbReference>
<dbReference type="Gene3D" id="3.60.15.10">
    <property type="entry name" value="Ribonuclease Z/Hydroxyacylglutathione hydrolase-like"/>
    <property type="match status" value="1"/>
</dbReference>
<feature type="binding site" evidence="11">
    <location>
        <begin position="236"/>
        <end position="238"/>
    </location>
    <ligand>
        <name>substrate</name>
    </ligand>
</feature>
<sequence>MEEIKSKSKNKIKVIPLGGLGEIGKNITAIEYNDEIIVIDGGLSFPDEDMYGVDLLIPDISYLLDNKEKVKGMFVTHGHEDHIGAIPYILKQLNIPVYGTKLTIGLISNKLKEHNILDICSLNSVEDRQLVQVGNLKIEFISVTHSIADACALCIHTPQGRILHTGDFKVDYTPIDGRRMDLETISKLGKKGILLLLADSTNVERKGHSLSEKTIGETLDRIFTGKKGRIIVATFASNIHRMQQIVNASIANNRKVVFSGRSMENVSNVAIDLGYLDIPNGYKINIDEMSNYRDDEVTIITTGSQGEAMAGLARIAFDTHKKIKIHNNDLFIISASPIPGNDKLISRVINQLYRKGAEVIYKDLEAVHVSGHAYQEELKLIHTLVKPKFFMPVHGEYRHLIHHKNLAIKLGMKKENIFILESGEVLELTKKTAKKSGKVRVGTVYVDGVGVGDVGNIVLRDRKYLAENGMMTIVIAIDKIGCSIVAGPDIITRGFIYAREATDLIDQVKNIVTEEVEHCLENNILEWSVIKSKVKKSVDRYLYGKLKRGTTIFPIIVEV</sequence>
<keyword evidence="7 9" id="KW-0269">Exonuclease</keyword>
<feature type="binding site" evidence="12">
    <location>
        <position position="81"/>
    </location>
    <ligand>
        <name>Zn(2+)</name>
        <dbReference type="ChEBI" id="CHEBI:29105"/>
        <label>1</label>
        <note>catalytic</note>
    </ligand>
</feature>
<dbReference type="GO" id="GO:0005737">
    <property type="term" value="C:cytoplasm"/>
    <property type="evidence" value="ECO:0007669"/>
    <property type="project" value="UniProtKB-SubCell"/>
</dbReference>
<dbReference type="InterPro" id="IPR001279">
    <property type="entry name" value="Metallo-B-lactamas"/>
</dbReference>
<dbReference type="Pfam" id="PF17770">
    <property type="entry name" value="RNase_J_C"/>
    <property type="match status" value="1"/>
</dbReference>
<comment type="function">
    <text evidence="9">An RNase that has 5'-3' exonuclease and possibly endonuclease activity. Involved in maturation of rRNA and in some organisms also mRNA maturation and/or decay.</text>
</comment>
<dbReference type="GO" id="GO:0004521">
    <property type="term" value="F:RNA endonuclease activity"/>
    <property type="evidence" value="ECO:0007669"/>
    <property type="project" value="UniProtKB-UniRule"/>
</dbReference>
<dbReference type="NCBIfam" id="TIGR00649">
    <property type="entry name" value="MG423"/>
    <property type="match status" value="1"/>
</dbReference>
<evidence type="ECO:0000256" key="9">
    <source>
        <dbReference type="HAMAP-Rule" id="MF_01491"/>
    </source>
</evidence>
<dbReference type="GO" id="GO:0008270">
    <property type="term" value="F:zinc ion binding"/>
    <property type="evidence" value="ECO:0007669"/>
    <property type="project" value="InterPro"/>
</dbReference>
<feature type="binding site" evidence="9 11">
    <location>
        <begin position="368"/>
        <end position="372"/>
    </location>
    <ligand>
        <name>substrate</name>
    </ligand>
</feature>
<dbReference type="RefSeq" id="WP_057559152.1">
    <property type="nucleotide sequence ID" value="NZ_CDNY01000024.1"/>
</dbReference>
<proteinExistence type="inferred from homology"/>
<comment type="cofactor">
    <cofactor evidence="12">
        <name>Ca(2+)</name>
        <dbReference type="ChEBI" id="CHEBI:29108"/>
    </cofactor>
    <text evidence="12">Binds 1 Ca(2+) cation per subunit. Seen in 1 crystal structure, it is not clear if it is physiologically important.</text>
</comment>
<gene>
    <name evidence="14" type="primary">rnjA_2</name>
    <name evidence="9" type="synonym">rnj</name>
    <name evidence="14" type="ORF">UMC4404_23301</name>
</gene>
<feature type="binding site" evidence="12">
    <location>
        <position position="82"/>
    </location>
    <ligand>
        <name>Zn(2+)</name>
        <dbReference type="ChEBI" id="CHEBI:29105"/>
        <label>1</label>
        <note>catalytic</note>
    </ligand>
</feature>
<evidence type="ECO:0000256" key="6">
    <source>
        <dbReference type="ARBA" id="ARBA00022833"/>
    </source>
</evidence>
<feature type="binding site" evidence="12">
    <location>
        <position position="54"/>
    </location>
    <ligand>
        <name>Ca(2+)</name>
        <dbReference type="ChEBI" id="CHEBI:29108"/>
    </ligand>
</feature>
<name>A0A9P1L1Q4_PARSO</name>
<organism evidence="14 15">
    <name type="scientific">Paraclostridium sordellii</name>
    <name type="common">Clostridium sordellii</name>
    <dbReference type="NCBI Taxonomy" id="1505"/>
    <lineage>
        <taxon>Bacteria</taxon>
        <taxon>Bacillati</taxon>
        <taxon>Bacillota</taxon>
        <taxon>Clostridia</taxon>
        <taxon>Peptostreptococcales</taxon>
        <taxon>Peptostreptococcaceae</taxon>
        <taxon>Paraclostridium</taxon>
    </lineage>
</organism>
<evidence type="ECO:0000256" key="1">
    <source>
        <dbReference type="ARBA" id="ARBA00022490"/>
    </source>
</evidence>
<dbReference type="EMBL" id="CDNY01000024">
    <property type="protein sequence ID" value="CEN31747.1"/>
    <property type="molecule type" value="Genomic_DNA"/>
</dbReference>
<dbReference type="EC" id="3.1.-.-" evidence="9"/>
<keyword evidence="5 9" id="KW-0378">Hydrolase</keyword>
<keyword evidence="4 9" id="KW-0255">Endonuclease</keyword>
<feature type="binding site" evidence="12">
    <location>
        <position position="145"/>
    </location>
    <ligand>
        <name>Zn(2+)</name>
        <dbReference type="ChEBI" id="CHEBI:29105"/>
        <label>1</label>
        <note>catalytic</note>
    </ligand>
</feature>
<comment type="cofactor">
    <cofactor evidence="12">
        <name>Zn(2+)</name>
        <dbReference type="ChEBI" id="CHEBI:29105"/>
    </cofactor>
    <text evidence="12">Binds 2 Zn(2+) ions per subunit. It is not clear if Zn(2+) or Mg(2+) is physiologically important.</text>
</comment>
<dbReference type="InterPro" id="IPR036866">
    <property type="entry name" value="RibonucZ/Hydroxyglut_hydro"/>
</dbReference>
<keyword evidence="12" id="KW-0106">Calcium</keyword>
<evidence type="ECO:0000256" key="12">
    <source>
        <dbReference type="PIRSR" id="PIRSR004803-3"/>
    </source>
</evidence>
<keyword evidence="2 9" id="KW-0540">Nuclease</keyword>
<dbReference type="InterPro" id="IPR042173">
    <property type="entry name" value="RNase_J_2"/>
</dbReference>
<dbReference type="InterPro" id="IPR055132">
    <property type="entry name" value="RNase_J_b_CASP"/>
</dbReference>
<protein>
    <recommendedName>
        <fullName evidence="9">Ribonuclease J</fullName>
        <shortName evidence="9">RNase J</shortName>
        <ecNumber evidence="9">3.1.-.-</ecNumber>
    </recommendedName>
</protein>
<keyword evidence="3 12" id="KW-0479">Metal-binding</keyword>
<dbReference type="GO" id="GO:0003723">
    <property type="term" value="F:RNA binding"/>
    <property type="evidence" value="ECO:0007669"/>
    <property type="project" value="UniProtKB-UniRule"/>
</dbReference>
<dbReference type="CDD" id="cd07714">
    <property type="entry name" value="RNaseJ_MBL-fold"/>
    <property type="match status" value="1"/>
</dbReference>
<feature type="binding site" evidence="12">
    <location>
        <position position="167"/>
    </location>
    <ligand>
        <name>Zn(2+)</name>
        <dbReference type="ChEBI" id="CHEBI:29105"/>
        <label>1</label>
        <note>catalytic</note>
    </ligand>
</feature>
<comment type="similarity">
    <text evidence="9">Belongs to the metallo-beta-lactamase superfamily. RNA-metabolizing metallo-beta-lactamase-like family. Bacterial RNase J subfamily.</text>
</comment>
<dbReference type="Gene3D" id="3.10.20.580">
    <property type="match status" value="1"/>
</dbReference>